<protein>
    <submittedName>
        <fullName evidence="2">Uncharacterized LOC100181880</fullName>
    </submittedName>
</protein>
<feature type="compositionally biased region" description="Basic residues" evidence="1">
    <location>
        <begin position="28"/>
        <end position="44"/>
    </location>
</feature>
<dbReference type="OrthoDB" id="9974612at2759"/>
<reference evidence="3" key="1">
    <citation type="journal article" date="2002" name="Science">
        <title>The draft genome of Ciona intestinalis: insights into chordate and vertebrate origins.</title>
        <authorList>
            <person name="Dehal P."/>
            <person name="Satou Y."/>
            <person name="Campbell R.K."/>
            <person name="Chapman J."/>
            <person name="Degnan B."/>
            <person name="De Tomaso A."/>
            <person name="Davidson B."/>
            <person name="Di Gregorio A."/>
            <person name="Gelpke M."/>
            <person name="Goodstein D.M."/>
            <person name="Harafuji N."/>
            <person name="Hastings K.E."/>
            <person name="Ho I."/>
            <person name="Hotta K."/>
            <person name="Huang W."/>
            <person name="Kawashima T."/>
            <person name="Lemaire P."/>
            <person name="Martinez D."/>
            <person name="Meinertzhagen I.A."/>
            <person name="Necula S."/>
            <person name="Nonaka M."/>
            <person name="Putnam N."/>
            <person name="Rash S."/>
            <person name="Saiga H."/>
            <person name="Satake M."/>
            <person name="Terry A."/>
            <person name="Yamada L."/>
            <person name="Wang H.G."/>
            <person name="Awazu S."/>
            <person name="Azumi K."/>
            <person name="Boore J."/>
            <person name="Branno M."/>
            <person name="Chin-Bow S."/>
            <person name="DeSantis R."/>
            <person name="Doyle S."/>
            <person name="Francino P."/>
            <person name="Keys D.N."/>
            <person name="Haga S."/>
            <person name="Hayashi H."/>
            <person name="Hino K."/>
            <person name="Imai K.S."/>
            <person name="Inaba K."/>
            <person name="Kano S."/>
            <person name="Kobayashi K."/>
            <person name="Kobayashi M."/>
            <person name="Lee B.I."/>
            <person name="Makabe K.W."/>
            <person name="Manohar C."/>
            <person name="Matassi G."/>
            <person name="Medina M."/>
            <person name="Mochizuki Y."/>
            <person name="Mount S."/>
            <person name="Morishita T."/>
            <person name="Miura S."/>
            <person name="Nakayama A."/>
            <person name="Nishizaka S."/>
            <person name="Nomoto H."/>
            <person name="Ohta F."/>
            <person name="Oishi K."/>
            <person name="Rigoutsos I."/>
            <person name="Sano M."/>
            <person name="Sasaki A."/>
            <person name="Sasakura Y."/>
            <person name="Shoguchi E."/>
            <person name="Shin-i T."/>
            <person name="Spagnuolo A."/>
            <person name="Stainier D."/>
            <person name="Suzuki M.M."/>
            <person name="Tassy O."/>
            <person name="Takatori N."/>
            <person name="Tokuoka M."/>
            <person name="Yagi K."/>
            <person name="Yoshizaki F."/>
            <person name="Wada S."/>
            <person name="Zhang C."/>
            <person name="Hyatt P.D."/>
            <person name="Larimer F."/>
            <person name="Detter C."/>
            <person name="Doggett N."/>
            <person name="Glavina T."/>
            <person name="Hawkins T."/>
            <person name="Richardson P."/>
            <person name="Lucas S."/>
            <person name="Kohara Y."/>
            <person name="Levine M."/>
            <person name="Satoh N."/>
            <person name="Rokhsar D.S."/>
        </authorList>
    </citation>
    <scope>NUCLEOTIDE SEQUENCE [LARGE SCALE GENOMIC DNA]</scope>
</reference>
<dbReference type="KEGG" id="cin:100181880"/>
<dbReference type="EMBL" id="EAAA01001017">
    <property type="status" value="NOT_ANNOTATED_CDS"/>
    <property type="molecule type" value="Genomic_DNA"/>
</dbReference>
<dbReference type="RefSeq" id="XP_002130562.1">
    <property type="nucleotide sequence ID" value="XM_002130526.4"/>
</dbReference>
<reference evidence="2" key="2">
    <citation type="journal article" date="2008" name="Genome Biol.">
        <title>Improved genome assembly and evidence-based global gene model set for the chordate Ciona intestinalis: new insight into intron and operon populations.</title>
        <authorList>
            <person name="Satou Y."/>
            <person name="Mineta K."/>
            <person name="Ogasawara M."/>
            <person name="Sasakura Y."/>
            <person name="Shoguchi E."/>
            <person name="Ueno K."/>
            <person name="Yamada L."/>
            <person name="Matsumoto J."/>
            <person name="Wasserscheid J."/>
            <person name="Dewar K."/>
            <person name="Wiley G.B."/>
            <person name="Macmil S.L."/>
            <person name="Roe B.A."/>
            <person name="Zeller R.W."/>
            <person name="Hastings K.E."/>
            <person name="Lemaire P."/>
            <person name="Lindquist E."/>
            <person name="Endo T."/>
            <person name="Hotta K."/>
            <person name="Inaba K."/>
        </authorList>
    </citation>
    <scope>NUCLEOTIDE SEQUENCE [LARGE SCALE GENOMIC DNA]</scope>
    <source>
        <strain evidence="2">wild type</strain>
    </source>
</reference>
<dbReference type="GeneTree" id="ENSGT00390000005834"/>
<organism evidence="2 3">
    <name type="scientific">Ciona intestinalis</name>
    <name type="common">Transparent sea squirt</name>
    <name type="synonym">Ascidia intestinalis</name>
    <dbReference type="NCBI Taxonomy" id="7719"/>
    <lineage>
        <taxon>Eukaryota</taxon>
        <taxon>Metazoa</taxon>
        <taxon>Chordata</taxon>
        <taxon>Tunicata</taxon>
        <taxon>Ascidiacea</taxon>
        <taxon>Phlebobranchia</taxon>
        <taxon>Cionidae</taxon>
        <taxon>Ciona</taxon>
    </lineage>
</organism>
<reference evidence="2" key="4">
    <citation type="submission" date="2025-09" db="UniProtKB">
        <authorList>
            <consortium name="Ensembl"/>
        </authorList>
    </citation>
    <scope>IDENTIFICATION</scope>
</reference>
<accession>A0A1W2WG24</accession>
<reference evidence="2" key="3">
    <citation type="submission" date="2025-08" db="UniProtKB">
        <authorList>
            <consortium name="Ensembl"/>
        </authorList>
    </citation>
    <scope>IDENTIFICATION</scope>
</reference>
<evidence type="ECO:0000313" key="3">
    <source>
        <dbReference type="Proteomes" id="UP000008144"/>
    </source>
</evidence>
<accession>F7ARB4</accession>
<keyword evidence="3" id="KW-1185">Reference proteome</keyword>
<dbReference type="GeneID" id="100181880"/>
<name>F7ARB4_CIOIN</name>
<evidence type="ECO:0000313" key="2">
    <source>
        <dbReference type="Ensembl" id="ENSCINP00000025723.2"/>
    </source>
</evidence>
<evidence type="ECO:0000256" key="1">
    <source>
        <dbReference type="SAM" id="MobiDB-lite"/>
    </source>
</evidence>
<dbReference type="AlphaFoldDB" id="F7ARB4"/>
<feature type="region of interest" description="Disordered" evidence="1">
    <location>
        <begin position="20"/>
        <end position="56"/>
    </location>
</feature>
<dbReference type="InParanoid" id="F7ARB4"/>
<dbReference type="Ensembl" id="ENSCINT00000025969.2">
    <property type="protein sequence ID" value="ENSCINP00000025723.2"/>
    <property type="gene ID" value="ENSCING00000014151.2"/>
</dbReference>
<proteinExistence type="predicted"/>
<sequence length="248" mass="28039">MGVFHEGSVLNGTSVVRDAEGTSQCLGNKHRPDRRQKPIRRRNMNTKEVCPDGPVTSLQDDVINSEANTTKAVLNDQLAGGRKDWPAYETTSSSDEANNNCYYDMNLAQKCHKMLHQHAGKSSSSKVLLFPEEEWARNAYGIQWEIKMNRWWKRYCTITEHRAGGRAAVSAVGKIVQNRDGTLTILGRFKRNKDPDFRLHLSGRVTKDDFERGYLMTGALQLGDLKGEGRLEITHFAVVPRHQQSIIN</sequence>
<dbReference type="Proteomes" id="UP000008144">
    <property type="component" value="Chromosome 12"/>
</dbReference>
<gene>
    <name evidence="2" type="primary">LOC100181880</name>
</gene>
<dbReference type="HOGENOM" id="CLU_1119835_0_0_1"/>
<dbReference type="OMA" id="EITHFAV"/>